<dbReference type="PANTHER" id="PTHR12993:SF11">
    <property type="entry name" value="N-ACETYLGLUCOSAMINYL-PHOSPHATIDYLINOSITOL DE-N-ACETYLASE"/>
    <property type="match status" value="1"/>
</dbReference>
<evidence type="ECO:0000256" key="2">
    <source>
        <dbReference type="ARBA" id="ARBA00012176"/>
    </source>
</evidence>
<dbReference type="InterPro" id="IPR024078">
    <property type="entry name" value="LmbE-like_dom_sf"/>
</dbReference>
<organism evidence="3 4">
    <name type="scientific">Septoria linicola</name>
    <dbReference type="NCBI Taxonomy" id="215465"/>
    <lineage>
        <taxon>Eukaryota</taxon>
        <taxon>Fungi</taxon>
        <taxon>Dikarya</taxon>
        <taxon>Ascomycota</taxon>
        <taxon>Pezizomycotina</taxon>
        <taxon>Dothideomycetes</taxon>
        <taxon>Dothideomycetidae</taxon>
        <taxon>Mycosphaerellales</taxon>
        <taxon>Mycosphaerellaceae</taxon>
        <taxon>Septoria</taxon>
    </lineage>
</organism>
<dbReference type="InterPro" id="IPR003737">
    <property type="entry name" value="GlcNAc_PI_deacetylase-related"/>
</dbReference>
<dbReference type="SUPFAM" id="SSF102588">
    <property type="entry name" value="LmbE-like"/>
    <property type="match status" value="1"/>
</dbReference>
<evidence type="ECO:0000313" key="4">
    <source>
        <dbReference type="Proteomes" id="UP001056384"/>
    </source>
</evidence>
<comment type="similarity">
    <text evidence="1">Belongs to the PIGL family.</text>
</comment>
<evidence type="ECO:0000313" key="3">
    <source>
        <dbReference type="EMBL" id="USW49615.1"/>
    </source>
</evidence>
<dbReference type="GO" id="GO:0005783">
    <property type="term" value="C:endoplasmic reticulum"/>
    <property type="evidence" value="ECO:0007669"/>
    <property type="project" value="TreeGrafter"/>
</dbReference>
<dbReference type="EMBL" id="CP099419">
    <property type="protein sequence ID" value="USW49615.1"/>
    <property type="molecule type" value="Genomic_DNA"/>
</dbReference>
<gene>
    <name evidence="3" type="ORF">Slin15195_G029340</name>
</gene>
<dbReference type="OrthoDB" id="440160at2759"/>
<dbReference type="EC" id="3.5.1.89" evidence="2"/>
<name>A0A9Q9ANE5_9PEZI</name>
<reference evidence="3" key="1">
    <citation type="submission" date="2022-06" db="EMBL/GenBank/DDBJ databases">
        <title>Complete genome sequences of two strains of the flax pathogen Septoria linicola.</title>
        <authorList>
            <person name="Lapalu N."/>
            <person name="Simon A."/>
            <person name="Demenou B."/>
            <person name="Paumier D."/>
            <person name="Guillot M.-P."/>
            <person name="Gout L."/>
            <person name="Valade R."/>
        </authorList>
    </citation>
    <scope>NUCLEOTIDE SEQUENCE</scope>
    <source>
        <strain evidence="3">SE15195</strain>
    </source>
</reference>
<dbReference type="Proteomes" id="UP001056384">
    <property type="component" value="Chromosome 2"/>
</dbReference>
<dbReference type="Pfam" id="PF02585">
    <property type="entry name" value="PIG-L"/>
    <property type="match status" value="1"/>
</dbReference>
<protein>
    <recommendedName>
        <fullName evidence="2">N-acetylglucosaminylphosphatidylinositol deacetylase</fullName>
        <ecNumber evidence="2">3.5.1.89</ecNumber>
    </recommendedName>
</protein>
<evidence type="ECO:0000256" key="1">
    <source>
        <dbReference type="ARBA" id="ARBA00006066"/>
    </source>
</evidence>
<proteinExistence type="inferred from homology"/>
<dbReference type="GO" id="GO:0000225">
    <property type="term" value="F:N-acetylglucosaminylphosphatidylinositol deacetylase activity"/>
    <property type="evidence" value="ECO:0007669"/>
    <property type="project" value="UniProtKB-EC"/>
</dbReference>
<dbReference type="PANTHER" id="PTHR12993">
    <property type="entry name" value="N-ACETYLGLUCOSAMINYL-PHOSPHATIDYLINOSITOL DE-N-ACETYLASE-RELATED"/>
    <property type="match status" value="1"/>
</dbReference>
<accession>A0A9Q9ANE5</accession>
<keyword evidence="4" id="KW-1185">Reference proteome</keyword>
<dbReference type="Gene3D" id="3.40.50.10320">
    <property type="entry name" value="LmbE-like"/>
    <property type="match status" value="1"/>
</dbReference>
<dbReference type="AlphaFoldDB" id="A0A9Q9ANE5"/>
<sequence length="278" mass="30892">MNSLSYQIPALVFALWLFTAYMTKSFPTLTGKRICLVIAHPDDEAMFFAPTIRYLTKPELGNQFVIICFSSGDADGLGHIRKKELVASALLLGIRKPEHVVVIEDKNFQDSMTATWDAKLIAQVLTKYFAPHAGSTRTTKAPEAQIDALITFDEGGVSGHPNHVSLLHGCTTFLKTLMQRHAGWDSPVKLYTLSTTNIVRKYSSVLDCLVSVLASVLGSKERGAFPSPLLMVSAPGDVRKAQQAMTTAHVSQMRWFRWGWIGISRYMVINDLKKRKGF</sequence>